<keyword evidence="6 12" id="KW-0812">Transmembrane</keyword>
<feature type="transmembrane region" description="Helical" evidence="14">
    <location>
        <begin position="283"/>
        <end position="311"/>
    </location>
</feature>
<comment type="catalytic activity">
    <reaction evidence="13">
        <text>a ubiquinone + NADH + 5 H(+)(in) = a ubiquinol + NAD(+) + 4 H(+)(out)</text>
        <dbReference type="Rhea" id="RHEA:29091"/>
        <dbReference type="Rhea" id="RHEA-COMP:9565"/>
        <dbReference type="Rhea" id="RHEA-COMP:9566"/>
        <dbReference type="ChEBI" id="CHEBI:15378"/>
        <dbReference type="ChEBI" id="CHEBI:16389"/>
        <dbReference type="ChEBI" id="CHEBI:17976"/>
        <dbReference type="ChEBI" id="CHEBI:57540"/>
        <dbReference type="ChEBI" id="CHEBI:57945"/>
        <dbReference type="EC" id="7.1.1.2"/>
    </reaction>
</comment>
<dbReference type="GO" id="GO:0005743">
    <property type="term" value="C:mitochondrial inner membrane"/>
    <property type="evidence" value="ECO:0007669"/>
    <property type="project" value="UniProtKB-SubCell"/>
</dbReference>
<evidence type="ECO:0000256" key="5">
    <source>
        <dbReference type="ARBA" id="ARBA00022448"/>
    </source>
</evidence>
<feature type="transmembrane region" description="Helical" evidence="14">
    <location>
        <begin position="6"/>
        <end position="30"/>
    </location>
</feature>
<evidence type="ECO:0000256" key="8">
    <source>
        <dbReference type="ARBA" id="ARBA00022989"/>
    </source>
</evidence>
<feature type="transmembrane region" description="Helical" evidence="14">
    <location>
        <begin position="73"/>
        <end position="93"/>
    </location>
</feature>
<dbReference type="HAMAP" id="MF_01350">
    <property type="entry name" value="NDH1_NuoH"/>
    <property type="match status" value="1"/>
</dbReference>
<evidence type="ECO:0000256" key="11">
    <source>
        <dbReference type="ARBA" id="ARBA00023136"/>
    </source>
</evidence>
<geneLocation type="mitochondrion" evidence="15"/>
<comment type="function">
    <text evidence="1">Core subunit of the mitochondrial membrane respiratory chain NADH dehydrogenase (Complex I) that is believed to belong to the minimal assembly required for catalysis. Complex I functions in the transfer of electrons from NADH to the respiratory chain. The immediate electron acceptor for the enzyme is believed to be ubiquinone.</text>
</comment>
<keyword evidence="12" id="KW-0520">NAD</keyword>
<dbReference type="EMBL" id="MT162543">
    <property type="protein sequence ID" value="QPK42052.1"/>
    <property type="molecule type" value="Genomic_DNA"/>
</dbReference>
<feature type="transmembrane region" description="Helical" evidence="14">
    <location>
        <begin position="178"/>
        <end position="196"/>
    </location>
</feature>
<keyword evidence="11 14" id="KW-0472">Membrane</keyword>
<dbReference type="GO" id="GO:0008137">
    <property type="term" value="F:NADH dehydrogenase (ubiquinone) activity"/>
    <property type="evidence" value="ECO:0007669"/>
    <property type="project" value="UniProtKB-EC"/>
</dbReference>
<evidence type="ECO:0000256" key="14">
    <source>
        <dbReference type="SAM" id="Phobius"/>
    </source>
</evidence>
<evidence type="ECO:0000256" key="3">
    <source>
        <dbReference type="ARBA" id="ARBA00010535"/>
    </source>
</evidence>
<feature type="transmembrane region" description="Helical" evidence="14">
    <location>
        <begin position="99"/>
        <end position="125"/>
    </location>
</feature>
<evidence type="ECO:0000256" key="2">
    <source>
        <dbReference type="ARBA" id="ARBA00004448"/>
    </source>
</evidence>
<dbReference type="PROSITE" id="PS00668">
    <property type="entry name" value="COMPLEX1_ND1_2"/>
    <property type="match status" value="1"/>
</dbReference>
<feature type="transmembrane region" description="Helical" evidence="14">
    <location>
        <begin position="225"/>
        <end position="248"/>
    </location>
</feature>
<dbReference type="InterPro" id="IPR018086">
    <property type="entry name" value="NADH_UbQ_OxRdtase_su1_CS"/>
</dbReference>
<keyword evidence="9 13" id="KW-0830">Ubiquinone</keyword>
<gene>
    <name evidence="15" type="primary">ND1</name>
</gene>
<evidence type="ECO:0000256" key="13">
    <source>
        <dbReference type="RuleBase" id="RU000473"/>
    </source>
</evidence>
<dbReference type="Pfam" id="PF00146">
    <property type="entry name" value="NADHdh"/>
    <property type="match status" value="1"/>
</dbReference>
<organism evidence="15">
    <name type="scientific">Falconius longicornis</name>
    <dbReference type="NCBI Taxonomy" id="2793211"/>
    <lineage>
        <taxon>Eukaryota</taxon>
        <taxon>Metazoa</taxon>
        <taxon>Ecdysozoa</taxon>
        <taxon>Arthropoda</taxon>
        <taxon>Hexapoda</taxon>
        <taxon>Insecta</taxon>
        <taxon>Pterygota</taxon>
        <taxon>Neoptera</taxon>
        <taxon>Polyneoptera</taxon>
        <taxon>Orthoptera</taxon>
        <taxon>Caelifera</taxon>
        <taxon>Acrididea</taxon>
        <taxon>Tetrigoidea</taxon>
        <taxon>Tetrigidae</taxon>
        <taxon>Scelimeninae</taxon>
        <taxon>Falconius</taxon>
    </lineage>
</organism>
<evidence type="ECO:0000256" key="9">
    <source>
        <dbReference type="ARBA" id="ARBA00023075"/>
    </source>
</evidence>
<evidence type="ECO:0000256" key="6">
    <source>
        <dbReference type="ARBA" id="ARBA00022692"/>
    </source>
</evidence>
<evidence type="ECO:0000256" key="4">
    <source>
        <dbReference type="ARBA" id="ARBA00021009"/>
    </source>
</evidence>
<name>A0A7T0II34_9ORTH</name>
<protein>
    <recommendedName>
        <fullName evidence="4 13">NADH-ubiquinone oxidoreductase chain 1</fullName>
        <ecNumber evidence="13">7.1.1.2</ecNumber>
    </recommendedName>
</protein>
<evidence type="ECO:0000256" key="10">
    <source>
        <dbReference type="ARBA" id="ARBA00023128"/>
    </source>
</evidence>
<dbReference type="EC" id="7.1.1.2" evidence="13"/>
<keyword evidence="7" id="KW-0999">Mitochondrion inner membrane</keyword>
<keyword evidence="8 14" id="KW-1133">Transmembrane helix</keyword>
<feature type="transmembrane region" description="Helical" evidence="14">
    <location>
        <begin position="254"/>
        <end position="271"/>
    </location>
</feature>
<keyword evidence="10 13" id="KW-0496">Mitochondrion</keyword>
<evidence type="ECO:0000256" key="12">
    <source>
        <dbReference type="RuleBase" id="RU000471"/>
    </source>
</evidence>
<evidence type="ECO:0000313" key="15">
    <source>
        <dbReference type="EMBL" id="QPK42052.1"/>
    </source>
</evidence>
<dbReference type="GO" id="GO:0009060">
    <property type="term" value="P:aerobic respiration"/>
    <property type="evidence" value="ECO:0007669"/>
    <property type="project" value="TreeGrafter"/>
</dbReference>
<dbReference type="AlphaFoldDB" id="A0A7T0II34"/>
<sequence length="312" mass="35802">MYFMDYLMFLLSFLLVVVVVLLSVAFLTLLERSVLGYIQIRKGPVKVGYGGLLQPFGDAISLFSSEQVLPFFFAYYMYSLSPVFMLFLSLFIWMLLPFVTFMCSLVLGFMFLLCLLGLGVYGFMLSGWFSNSNYSIIGAIRAVAQTIFYEVSLSIIMLSLFVIMGSYDLGGFIFQPVWYIYISFPLFMCFFASCLAESNRTPFDFAEGESELVSGFNVEYAGSGFALIFLAEYSIIIFMSFMITLFFLGGDYDSLVFFFKLVVVSFFFLWVRGTLPRCRYDSLMYLAWSGFLPVSLNYLMFFLGLSIMFYFF</sequence>
<feature type="transmembrane region" description="Helical" evidence="14">
    <location>
        <begin position="146"/>
        <end position="166"/>
    </location>
</feature>
<dbReference type="InterPro" id="IPR001694">
    <property type="entry name" value="NADH_UbQ_OxRdtase_su1/FPO"/>
</dbReference>
<accession>A0A7T0II34</accession>
<keyword evidence="5" id="KW-0813">Transport</keyword>
<dbReference type="GO" id="GO:0003954">
    <property type="term" value="F:NADH dehydrogenase activity"/>
    <property type="evidence" value="ECO:0007669"/>
    <property type="project" value="TreeGrafter"/>
</dbReference>
<comment type="subcellular location">
    <subcellularLocation>
        <location evidence="2 12">Mitochondrion inner membrane</location>
        <topology evidence="2 12">Multi-pass membrane protein</topology>
    </subcellularLocation>
</comment>
<dbReference type="PANTHER" id="PTHR11432">
    <property type="entry name" value="NADH DEHYDROGENASE SUBUNIT 1"/>
    <property type="match status" value="1"/>
</dbReference>
<comment type="similarity">
    <text evidence="3 12">Belongs to the complex I subunit 1 family.</text>
</comment>
<proteinExistence type="inferred from homology"/>
<dbReference type="PANTHER" id="PTHR11432:SF3">
    <property type="entry name" value="NADH-UBIQUINONE OXIDOREDUCTASE CHAIN 1"/>
    <property type="match status" value="1"/>
</dbReference>
<reference evidence="15" key="1">
    <citation type="submission" date="2020-03" db="EMBL/GenBank/DDBJ databases">
        <title>The mitochondrial genomes of eight Scelimeninae species (Orthoptera: Tetrigoidea): deep insights into structural characteristics and phylogenetic implications.</title>
        <authorList>
            <person name="Li R."/>
            <person name="Li X.-D."/>
        </authorList>
    </citation>
    <scope>NUCLEOTIDE SEQUENCE</scope>
</reference>
<evidence type="ECO:0000256" key="1">
    <source>
        <dbReference type="ARBA" id="ARBA00003257"/>
    </source>
</evidence>
<evidence type="ECO:0000256" key="7">
    <source>
        <dbReference type="ARBA" id="ARBA00022792"/>
    </source>
</evidence>